<reference evidence="1" key="1">
    <citation type="submission" date="2023-06" db="EMBL/GenBank/DDBJ databases">
        <title>Genome-scale phylogeny and comparative genomics of the fungal order Sordariales.</title>
        <authorList>
            <consortium name="Lawrence Berkeley National Laboratory"/>
            <person name="Hensen N."/>
            <person name="Bonometti L."/>
            <person name="Westerberg I."/>
            <person name="Brannstrom I.O."/>
            <person name="Guillou S."/>
            <person name="Cros-Aarteil S."/>
            <person name="Calhoun S."/>
            <person name="Haridas S."/>
            <person name="Kuo A."/>
            <person name="Mondo S."/>
            <person name="Pangilinan J."/>
            <person name="Riley R."/>
            <person name="Labutti K."/>
            <person name="Andreopoulos B."/>
            <person name="Lipzen A."/>
            <person name="Chen C."/>
            <person name="Yanf M."/>
            <person name="Daum C."/>
            <person name="Ng V."/>
            <person name="Clum A."/>
            <person name="Steindorff A."/>
            <person name="Ohm R."/>
            <person name="Martin F."/>
            <person name="Silar P."/>
            <person name="Natvig D."/>
            <person name="Lalanne C."/>
            <person name="Gautier V."/>
            <person name="Ament-Velasquez S.L."/>
            <person name="Kruys A."/>
            <person name="Hutchinson M.I."/>
            <person name="Powell A.J."/>
            <person name="Barry K."/>
            <person name="Miller A.N."/>
            <person name="Grigoriev I.V."/>
            <person name="Debuchy R."/>
            <person name="Gladieux P."/>
            <person name="Thoren M.H."/>
            <person name="Johannesson H."/>
        </authorList>
    </citation>
    <scope>NUCLEOTIDE SEQUENCE</scope>
    <source>
        <strain evidence="1">CBS 540.89</strain>
    </source>
</reference>
<dbReference type="Proteomes" id="UP001172159">
    <property type="component" value="Unassembled WGS sequence"/>
</dbReference>
<evidence type="ECO:0000313" key="1">
    <source>
        <dbReference type="EMBL" id="KAK0726422.1"/>
    </source>
</evidence>
<name>A0AA40B2R3_9PEZI</name>
<protein>
    <submittedName>
        <fullName evidence="1">Uncharacterized protein</fullName>
    </submittedName>
</protein>
<accession>A0AA40B2R3</accession>
<proteinExistence type="predicted"/>
<gene>
    <name evidence="1" type="ORF">B0T21DRAFT_34306</name>
</gene>
<comment type="caution">
    <text evidence="1">The sequence shown here is derived from an EMBL/GenBank/DDBJ whole genome shotgun (WGS) entry which is preliminary data.</text>
</comment>
<organism evidence="1 2">
    <name type="scientific">Apiosordaria backusii</name>
    <dbReference type="NCBI Taxonomy" id="314023"/>
    <lineage>
        <taxon>Eukaryota</taxon>
        <taxon>Fungi</taxon>
        <taxon>Dikarya</taxon>
        <taxon>Ascomycota</taxon>
        <taxon>Pezizomycotina</taxon>
        <taxon>Sordariomycetes</taxon>
        <taxon>Sordariomycetidae</taxon>
        <taxon>Sordariales</taxon>
        <taxon>Lasiosphaeriaceae</taxon>
        <taxon>Apiosordaria</taxon>
    </lineage>
</organism>
<evidence type="ECO:0000313" key="2">
    <source>
        <dbReference type="Proteomes" id="UP001172159"/>
    </source>
</evidence>
<sequence length="209" mass="23401">MTHRLTSSDPAKRELTLDCSVPCCGRLPLLDLLSNKRYFQYLQPQHVQQLLEIATDAVRLLHRHNVSFPNPLAALSVVLPAGHPTPSMSPPQPLLECLSRQERLVPFLEYNLSARHLPHRQRLPRRRARREELDLRPLSELAAATSLLFRLRDAPAPCFVDAPGQMALRGFLACDFSNTAYACLMPTARAAGLSCTQSSGDPKRPHRTL</sequence>
<dbReference type="EMBL" id="JAUKTV010000010">
    <property type="protein sequence ID" value="KAK0726422.1"/>
    <property type="molecule type" value="Genomic_DNA"/>
</dbReference>
<dbReference type="AlphaFoldDB" id="A0AA40B2R3"/>
<keyword evidence="2" id="KW-1185">Reference proteome</keyword>